<dbReference type="EMBL" id="JBBDGM010000006">
    <property type="protein sequence ID" value="MEJ1088317.1"/>
    <property type="molecule type" value="Genomic_DNA"/>
</dbReference>
<name>A0ABU8LDA6_9MICO</name>
<dbReference type="Proteomes" id="UP001371224">
    <property type="component" value="Unassembled WGS sequence"/>
</dbReference>
<accession>A0ABU8LDA6</accession>
<keyword evidence="2" id="KW-1185">Reference proteome</keyword>
<comment type="caution">
    <text evidence="1">The sequence shown here is derived from an EMBL/GenBank/DDBJ whole genome shotgun (WGS) entry which is preliminary data.</text>
</comment>
<organism evidence="1 2">
    <name type="scientific">Microbacterium bandirmense</name>
    <dbReference type="NCBI Taxonomy" id="3122050"/>
    <lineage>
        <taxon>Bacteria</taxon>
        <taxon>Bacillati</taxon>
        <taxon>Actinomycetota</taxon>
        <taxon>Actinomycetes</taxon>
        <taxon>Micrococcales</taxon>
        <taxon>Microbacteriaceae</taxon>
        <taxon>Microbacterium</taxon>
    </lineage>
</organism>
<protein>
    <submittedName>
        <fullName evidence="1">Uncharacterized protein</fullName>
    </submittedName>
</protein>
<evidence type="ECO:0000313" key="1">
    <source>
        <dbReference type="EMBL" id="MEJ1088317.1"/>
    </source>
</evidence>
<sequence length="72" mass="8145">MTLEYVDYNGGVWDALVRQMTDDLDLDFYPEGAVRAATEQFELDHDRPADPDNADDYAEVYEVALACGGYDF</sequence>
<proteinExistence type="predicted"/>
<gene>
    <name evidence="1" type="ORF">WDU99_08310</name>
</gene>
<dbReference type="RefSeq" id="WP_337331985.1">
    <property type="nucleotide sequence ID" value="NZ_JBBDGM010000006.1"/>
</dbReference>
<evidence type="ECO:0000313" key="2">
    <source>
        <dbReference type="Proteomes" id="UP001371224"/>
    </source>
</evidence>
<reference evidence="1 2" key="1">
    <citation type="submission" date="2024-02" db="EMBL/GenBank/DDBJ databases">
        <authorList>
            <person name="Saticioglu I.B."/>
        </authorList>
    </citation>
    <scope>NUCLEOTIDE SEQUENCE [LARGE SCALE GENOMIC DNA]</scope>
    <source>
        <strain evidence="1 2">Mu-80</strain>
    </source>
</reference>